<dbReference type="AlphaFoldDB" id="J9FPX4"/>
<dbReference type="Gene3D" id="3.40.109.10">
    <property type="entry name" value="NADH Oxidase"/>
    <property type="match status" value="1"/>
</dbReference>
<feature type="domain" description="Nitroreductase" evidence="1">
    <location>
        <begin position="9"/>
        <end position="35"/>
    </location>
</feature>
<evidence type="ECO:0000259" key="1">
    <source>
        <dbReference type="Pfam" id="PF00881"/>
    </source>
</evidence>
<evidence type="ECO:0000313" key="2">
    <source>
        <dbReference type="EMBL" id="EJW91612.1"/>
    </source>
</evidence>
<dbReference type="EC" id="1.6.99.3" evidence="2"/>
<reference evidence="2" key="1">
    <citation type="journal article" date="2012" name="PLoS ONE">
        <title>Gene sets for utilization of primary and secondary nutrition supplies in the distal gut of endangered iberian lynx.</title>
        <authorList>
            <person name="Alcaide M."/>
            <person name="Messina E."/>
            <person name="Richter M."/>
            <person name="Bargiela R."/>
            <person name="Peplies J."/>
            <person name="Huws S.A."/>
            <person name="Newbold C.J."/>
            <person name="Golyshin P.N."/>
            <person name="Simon M.A."/>
            <person name="Lopez G."/>
            <person name="Yakimov M.M."/>
            <person name="Ferrer M."/>
        </authorList>
    </citation>
    <scope>NUCLEOTIDE SEQUENCE</scope>
</reference>
<gene>
    <name evidence="2" type="ORF">EVA_20280</name>
</gene>
<dbReference type="GO" id="GO:0016491">
    <property type="term" value="F:oxidoreductase activity"/>
    <property type="evidence" value="ECO:0007669"/>
    <property type="project" value="UniProtKB-KW"/>
</dbReference>
<dbReference type="Pfam" id="PF00881">
    <property type="entry name" value="Nitroreductase"/>
    <property type="match status" value="1"/>
</dbReference>
<accession>J9FPX4</accession>
<feature type="non-terminal residue" evidence="2">
    <location>
        <position position="35"/>
    </location>
</feature>
<keyword evidence="2" id="KW-0560">Oxidoreductase</keyword>
<dbReference type="InterPro" id="IPR000415">
    <property type="entry name" value="Nitroreductase-like"/>
</dbReference>
<comment type="caution">
    <text evidence="2">The sequence shown here is derived from an EMBL/GenBank/DDBJ whole genome shotgun (WGS) entry which is preliminary data.</text>
</comment>
<dbReference type="SUPFAM" id="SSF55469">
    <property type="entry name" value="FMN-dependent nitroreductase-like"/>
    <property type="match status" value="1"/>
</dbReference>
<proteinExistence type="predicted"/>
<name>J9FPX4_9ZZZZ</name>
<dbReference type="InterPro" id="IPR029479">
    <property type="entry name" value="Nitroreductase"/>
</dbReference>
<organism evidence="2">
    <name type="scientific">gut metagenome</name>
    <dbReference type="NCBI Taxonomy" id="749906"/>
    <lineage>
        <taxon>unclassified sequences</taxon>
        <taxon>metagenomes</taxon>
        <taxon>organismal metagenomes</taxon>
    </lineage>
</organism>
<protein>
    <submittedName>
        <fullName evidence="2">Nitroreductase-like protein</fullName>
        <ecNumber evidence="2">1.6.99.3</ecNumber>
    </submittedName>
</protein>
<sequence>MENEILKAIRERRSLRRFKSEQIEDETLKAVLEAG</sequence>
<dbReference type="EMBL" id="AMCI01008060">
    <property type="protein sequence ID" value="EJW91612.1"/>
    <property type="molecule type" value="Genomic_DNA"/>
</dbReference>